<protein>
    <submittedName>
        <fullName evidence="2">Uncharacterized protein</fullName>
    </submittedName>
</protein>
<dbReference type="Proteomes" id="UP000276133">
    <property type="component" value="Unassembled WGS sequence"/>
</dbReference>
<organism evidence="2 3">
    <name type="scientific">Brachionus plicatilis</name>
    <name type="common">Marine rotifer</name>
    <name type="synonym">Brachionus muelleri</name>
    <dbReference type="NCBI Taxonomy" id="10195"/>
    <lineage>
        <taxon>Eukaryota</taxon>
        <taxon>Metazoa</taxon>
        <taxon>Spiralia</taxon>
        <taxon>Gnathifera</taxon>
        <taxon>Rotifera</taxon>
        <taxon>Eurotatoria</taxon>
        <taxon>Monogononta</taxon>
        <taxon>Pseudotrocha</taxon>
        <taxon>Ploima</taxon>
        <taxon>Brachionidae</taxon>
        <taxon>Brachionus</taxon>
    </lineage>
</organism>
<proteinExistence type="predicted"/>
<evidence type="ECO:0000313" key="2">
    <source>
        <dbReference type="EMBL" id="RNA25068.1"/>
    </source>
</evidence>
<name>A0A3M7RP56_BRAPC</name>
<reference evidence="2 3" key="1">
    <citation type="journal article" date="2018" name="Sci. Rep.">
        <title>Genomic signatures of local adaptation to the degree of environmental predictability in rotifers.</title>
        <authorList>
            <person name="Franch-Gras L."/>
            <person name="Hahn C."/>
            <person name="Garcia-Roger E.M."/>
            <person name="Carmona M.J."/>
            <person name="Serra M."/>
            <person name="Gomez A."/>
        </authorList>
    </citation>
    <scope>NUCLEOTIDE SEQUENCE [LARGE SCALE GENOMIC DNA]</scope>
    <source>
        <strain evidence="2">HYR1</strain>
    </source>
</reference>
<sequence>MYLLSKNQNFKDFKNLTWLYLTKKSKSVRHVKRYVYENWRFSRTVPTVPGVPGEPYQPYQANRTSRTRLTCKIEDRPDEAVPPELAKQYQTSIMEGKQIEQGRKKIGSFLEYQNEDPEPFADEHPDKKVVDSEKSDNEEKEERQKELADETKPFGPVAFDQDALVKLCGSQGKRKSVDSTELLDLGVIEKVGNSSSKLMKQKTSDNRPPSNKGYLGSSSRKTNSVTYLAKMAIKND</sequence>
<keyword evidence="3" id="KW-1185">Reference proteome</keyword>
<dbReference type="EMBL" id="REGN01002982">
    <property type="protein sequence ID" value="RNA25068.1"/>
    <property type="molecule type" value="Genomic_DNA"/>
</dbReference>
<evidence type="ECO:0000313" key="3">
    <source>
        <dbReference type="Proteomes" id="UP000276133"/>
    </source>
</evidence>
<feature type="region of interest" description="Disordered" evidence="1">
    <location>
        <begin position="115"/>
        <end position="155"/>
    </location>
</feature>
<evidence type="ECO:0000256" key="1">
    <source>
        <dbReference type="SAM" id="MobiDB-lite"/>
    </source>
</evidence>
<gene>
    <name evidence="2" type="ORF">BpHYR1_023866</name>
</gene>
<dbReference type="OrthoDB" id="206969at2759"/>
<feature type="compositionally biased region" description="Basic and acidic residues" evidence="1">
    <location>
        <begin position="121"/>
        <end position="152"/>
    </location>
</feature>
<comment type="caution">
    <text evidence="2">The sequence shown here is derived from an EMBL/GenBank/DDBJ whole genome shotgun (WGS) entry which is preliminary data.</text>
</comment>
<feature type="region of interest" description="Disordered" evidence="1">
    <location>
        <begin position="193"/>
        <end position="221"/>
    </location>
</feature>
<accession>A0A3M7RP56</accession>
<dbReference type="AlphaFoldDB" id="A0A3M7RP56"/>